<sequence>MRGRLGHKSYYH</sequence>
<reference evidence="1" key="1">
    <citation type="submission" date="2014-11" db="EMBL/GenBank/DDBJ databases">
        <authorList>
            <person name="Amaro Gonzalez C."/>
        </authorList>
    </citation>
    <scope>NUCLEOTIDE SEQUENCE</scope>
</reference>
<name>A0A0E9SB57_ANGAN</name>
<reference evidence="1" key="2">
    <citation type="journal article" date="2015" name="Fish Shellfish Immunol.">
        <title>Early steps in the European eel (Anguilla anguilla)-Vibrio vulnificus interaction in the gills: Role of the RtxA13 toxin.</title>
        <authorList>
            <person name="Callol A."/>
            <person name="Pajuelo D."/>
            <person name="Ebbesson L."/>
            <person name="Teles M."/>
            <person name="MacKenzie S."/>
            <person name="Amaro C."/>
        </authorList>
    </citation>
    <scope>NUCLEOTIDE SEQUENCE</scope>
</reference>
<protein>
    <submittedName>
        <fullName evidence="1">Uncharacterized protein</fullName>
    </submittedName>
</protein>
<evidence type="ECO:0000313" key="1">
    <source>
        <dbReference type="EMBL" id="JAH38457.1"/>
    </source>
</evidence>
<organism evidence="1">
    <name type="scientific">Anguilla anguilla</name>
    <name type="common">European freshwater eel</name>
    <name type="synonym">Muraena anguilla</name>
    <dbReference type="NCBI Taxonomy" id="7936"/>
    <lineage>
        <taxon>Eukaryota</taxon>
        <taxon>Metazoa</taxon>
        <taxon>Chordata</taxon>
        <taxon>Craniata</taxon>
        <taxon>Vertebrata</taxon>
        <taxon>Euteleostomi</taxon>
        <taxon>Actinopterygii</taxon>
        <taxon>Neopterygii</taxon>
        <taxon>Teleostei</taxon>
        <taxon>Anguilliformes</taxon>
        <taxon>Anguillidae</taxon>
        <taxon>Anguilla</taxon>
    </lineage>
</organism>
<accession>A0A0E9SB57</accession>
<dbReference type="EMBL" id="GBXM01070120">
    <property type="protein sequence ID" value="JAH38457.1"/>
    <property type="molecule type" value="Transcribed_RNA"/>
</dbReference>
<proteinExistence type="predicted"/>